<dbReference type="AlphaFoldDB" id="A0A641ANN3"/>
<reference evidence="2" key="1">
    <citation type="submission" date="2019-09" db="EMBL/GenBank/DDBJ databases">
        <authorList>
            <person name="Li J."/>
        </authorList>
    </citation>
    <scope>NUCLEOTIDE SEQUENCE [LARGE SCALE GENOMIC DNA]</scope>
    <source>
        <strain evidence="2">NRBC 14897</strain>
    </source>
</reference>
<dbReference type="Proteomes" id="UP001515100">
    <property type="component" value="Unassembled WGS sequence"/>
</dbReference>
<evidence type="ECO:0000313" key="3">
    <source>
        <dbReference type="Proteomes" id="UP001515100"/>
    </source>
</evidence>
<evidence type="ECO:0000256" key="1">
    <source>
        <dbReference type="SAM" id="MobiDB-lite"/>
    </source>
</evidence>
<dbReference type="RefSeq" id="WP_129184420.1">
    <property type="nucleotide sequence ID" value="NZ_JAGIOG010000001.1"/>
</dbReference>
<gene>
    <name evidence="2" type="ORF">ESP62_013370</name>
</gene>
<accession>A0A641ANN3</accession>
<dbReference type="OrthoDB" id="307631at2"/>
<feature type="region of interest" description="Disordered" evidence="1">
    <location>
        <begin position="141"/>
        <end position="163"/>
    </location>
</feature>
<proteinExistence type="predicted"/>
<name>A0A641ANN3_9ACTN</name>
<keyword evidence="3" id="KW-1185">Reference proteome</keyword>
<sequence length="163" mass="17610">MRDHSTPMFATANALDQLTVRLLLLDQPEQTLQADVIKDLMAEHGSLRGRGPSASLQLLASAAITYRRHFTMDDSWQRAGANVSSGLIAWQKSATGDLVIDRVCGRGLSSFPGVDTVPLTTGTLLRVCDLTNPHQSVTYVGKTRGWAPSPDPKAPKTTLEKLA</sequence>
<organism evidence="2 3">
    <name type="scientific">Aeromicrobium fastidiosum</name>
    <dbReference type="NCBI Taxonomy" id="52699"/>
    <lineage>
        <taxon>Bacteria</taxon>
        <taxon>Bacillati</taxon>
        <taxon>Actinomycetota</taxon>
        <taxon>Actinomycetes</taxon>
        <taxon>Propionibacteriales</taxon>
        <taxon>Nocardioidaceae</taxon>
        <taxon>Aeromicrobium</taxon>
    </lineage>
</organism>
<dbReference type="EMBL" id="SDPP02000003">
    <property type="protein sequence ID" value="KAA1376412.1"/>
    <property type="molecule type" value="Genomic_DNA"/>
</dbReference>
<evidence type="ECO:0000313" key="2">
    <source>
        <dbReference type="EMBL" id="KAA1376412.1"/>
    </source>
</evidence>
<comment type="caution">
    <text evidence="2">The sequence shown here is derived from an EMBL/GenBank/DDBJ whole genome shotgun (WGS) entry which is preliminary data.</text>
</comment>
<protein>
    <submittedName>
        <fullName evidence="2">Uncharacterized protein</fullName>
    </submittedName>
</protein>